<protein>
    <submittedName>
        <fullName evidence="5">Chaperone protein DnaK</fullName>
    </submittedName>
</protein>
<dbReference type="CDD" id="cd10234">
    <property type="entry name" value="ASKHA_NBD_HSP70_DnaK-like"/>
    <property type="match status" value="1"/>
</dbReference>
<dbReference type="PRINTS" id="PR00301">
    <property type="entry name" value="HEATSHOCK70"/>
</dbReference>
<accession>A0A136KLG0</accession>
<dbReference type="Pfam" id="PF00012">
    <property type="entry name" value="HSP70"/>
    <property type="match status" value="1"/>
</dbReference>
<dbReference type="EMBL" id="JYPD01000006">
    <property type="protein sequence ID" value="KXK10267.1"/>
    <property type="molecule type" value="Genomic_DNA"/>
</dbReference>
<dbReference type="PROSITE" id="PS00329">
    <property type="entry name" value="HSP70_2"/>
    <property type="match status" value="1"/>
</dbReference>
<dbReference type="AlphaFoldDB" id="A0A136KLG0"/>
<evidence type="ECO:0000256" key="4">
    <source>
        <dbReference type="ARBA" id="ARBA00023186"/>
    </source>
</evidence>
<evidence type="ECO:0000256" key="1">
    <source>
        <dbReference type="ARBA" id="ARBA00007381"/>
    </source>
</evidence>
<reference evidence="5 6" key="1">
    <citation type="submission" date="2015-02" db="EMBL/GenBank/DDBJ databases">
        <title>Improved understanding of the partial-nitritation anammox process through 23 genomes representing the majority of the microbial community.</title>
        <authorList>
            <person name="Speth D.R."/>
            <person name="In T Zandt M."/>
            <person name="Guerrero Cruz S."/>
            <person name="Jetten M.S."/>
            <person name="Dutilh B.E."/>
        </authorList>
    </citation>
    <scope>NUCLEOTIDE SEQUENCE [LARGE SCALE GENOMIC DNA]</scope>
    <source>
        <strain evidence="5">OLB21</strain>
    </source>
</reference>
<keyword evidence="2" id="KW-0547">Nucleotide-binding</keyword>
<proteinExistence type="inferred from homology"/>
<evidence type="ECO:0000313" key="5">
    <source>
        <dbReference type="EMBL" id="KXK10267.1"/>
    </source>
</evidence>
<dbReference type="PATRIC" id="fig|1617427.3.peg.28"/>
<dbReference type="FunFam" id="3.30.420.40:FF:000004">
    <property type="entry name" value="Molecular chaperone DnaK"/>
    <property type="match status" value="1"/>
</dbReference>
<dbReference type="InterPro" id="IPR013126">
    <property type="entry name" value="Hsp_70_fam"/>
</dbReference>
<dbReference type="PROSITE" id="PS00297">
    <property type="entry name" value="HSP70_1"/>
    <property type="match status" value="1"/>
</dbReference>
<evidence type="ECO:0000313" key="6">
    <source>
        <dbReference type="Proteomes" id="UP000070449"/>
    </source>
</evidence>
<dbReference type="PROSITE" id="PS01036">
    <property type="entry name" value="HSP70_3"/>
    <property type="match status" value="1"/>
</dbReference>
<dbReference type="SUPFAM" id="SSF53067">
    <property type="entry name" value="Actin-like ATPase domain"/>
    <property type="match status" value="2"/>
</dbReference>
<dbReference type="FunFam" id="3.90.640.10:FF:000003">
    <property type="entry name" value="Molecular chaperone DnaK"/>
    <property type="match status" value="1"/>
</dbReference>
<dbReference type="Gene3D" id="2.60.34.10">
    <property type="entry name" value="Substrate Binding Domain Of DNAk, Chain A, domain 1"/>
    <property type="match status" value="1"/>
</dbReference>
<evidence type="ECO:0000256" key="3">
    <source>
        <dbReference type="ARBA" id="ARBA00022840"/>
    </source>
</evidence>
<dbReference type="InterPro" id="IPR043129">
    <property type="entry name" value="ATPase_NBD"/>
</dbReference>
<gene>
    <name evidence="5" type="primary">dnaK</name>
    <name evidence="5" type="ORF">UZ20_WS6002000024</name>
</gene>
<dbReference type="FunFam" id="3.30.420.40:FF:000020">
    <property type="entry name" value="Chaperone protein HscA homolog"/>
    <property type="match status" value="1"/>
</dbReference>
<dbReference type="InterPro" id="IPR029047">
    <property type="entry name" value="HSP70_peptide-bd_sf"/>
</dbReference>
<comment type="caution">
    <text evidence="5">The sequence shown here is derived from an EMBL/GenBank/DDBJ whole genome shotgun (WGS) entry which is preliminary data.</text>
</comment>
<keyword evidence="3" id="KW-0067">ATP-binding</keyword>
<dbReference type="Proteomes" id="UP000070449">
    <property type="component" value="Unassembled WGS sequence"/>
</dbReference>
<dbReference type="Gene3D" id="3.30.420.40">
    <property type="match status" value="2"/>
</dbReference>
<keyword evidence="4" id="KW-0143">Chaperone</keyword>
<organism evidence="5 6">
    <name type="scientific">candidate division WS6 bacterium OLB21</name>
    <dbReference type="NCBI Taxonomy" id="1617427"/>
    <lineage>
        <taxon>Bacteria</taxon>
        <taxon>Candidatus Dojkabacteria</taxon>
    </lineage>
</organism>
<dbReference type="InterPro" id="IPR018181">
    <property type="entry name" value="Heat_shock_70_CS"/>
</dbReference>
<evidence type="ECO:0000256" key="2">
    <source>
        <dbReference type="ARBA" id="ARBA00022741"/>
    </source>
</evidence>
<dbReference type="GO" id="GO:0140662">
    <property type="term" value="F:ATP-dependent protein folding chaperone"/>
    <property type="evidence" value="ECO:0007669"/>
    <property type="project" value="InterPro"/>
</dbReference>
<dbReference type="PANTHER" id="PTHR19375">
    <property type="entry name" value="HEAT SHOCK PROTEIN 70KDA"/>
    <property type="match status" value="1"/>
</dbReference>
<dbReference type="SUPFAM" id="SSF100920">
    <property type="entry name" value="Heat shock protein 70kD (HSP70), peptide-binding domain"/>
    <property type="match status" value="1"/>
</dbReference>
<dbReference type="STRING" id="1617427.UZ20_WS6002000024"/>
<dbReference type="Gene3D" id="3.90.640.10">
    <property type="entry name" value="Actin, Chain A, domain 4"/>
    <property type="match status" value="1"/>
</dbReference>
<dbReference type="GO" id="GO:0005524">
    <property type="term" value="F:ATP binding"/>
    <property type="evidence" value="ECO:0007669"/>
    <property type="project" value="UniProtKB-KW"/>
</dbReference>
<name>A0A136KLG0_9BACT</name>
<sequence length="476" mass="51442">MGKIIGIDLGTTNSCMAFATGGDPDVITNKEGARTTPSIIALTSDNKEELVGITAKNQMVTNPEQTFYSIKRLIGRRWEDVKAAGDDKRTPFVIRESKKGGVEIKFGEKWLAPEAISAKVLAKLKTDAEAFLGETVTEAVITVPAYFDDSQRQATKNAGKIAGLDVKRIINEPTAAALAYGLDKKSDKTIAVYDLGGGTFDISILEIGDGVFEVKSTNGDTHLGGDDFDETIIDWLVSEFKNEQGIDLREDPAALQRLKEAAEKAKITLSTTEKTEINLPYITADAKGPKHMRKDFTRADLERLVGSLVEKTFEPVKKALKDAGVDKSEIGDVVLVGGMTRMPLVLKKVKEFFGKDPHQGVNPDEVVAVGAAIQGAVLAGDSSVSDITLLDVTPLTLGLETLGGIRTPLIERNTTIPTEKTQVFSTASDNQTSVEIHVLQGEREMAKDNKTLGRFMLEGIPPAPRGIPQVEVTFKN</sequence>
<comment type="similarity">
    <text evidence="1">Belongs to the heat shock protein 70 family.</text>
</comment>
<dbReference type="NCBIfam" id="NF001413">
    <property type="entry name" value="PRK00290.1"/>
    <property type="match status" value="1"/>
</dbReference>